<comment type="similarity">
    <text evidence="1">Belongs to the leucine-binding protein family.</text>
</comment>
<proteinExistence type="inferred from homology"/>
<evidence type="ECO:0000259" key="6">
    <source>
        <dbReference type="Pfam" id="PF13458"/>
    </source>
</evidence>
<dbReference type="GO" id="GO:0006865">
    <property type="term" value="P:amino acid transport"/>
    <property type="evidence" value="ECO:0007669"/>
    <property type="project" value="UniProtKB-KW"/>
</dbReference>
<dbReference type="Gene3D" id="3.40.50.2300">
    <property type="match status" value="2"/>
</dbReference>
<gene>
    <name evidence="7" type="ORF">DOZ80_30525</name>
</gene>
<evidence type="ECO:0000256" key="4">
    <source>
        <dbReference type="ARBA" id="ARBA00022970"/>
    </source>
</evidence>
<evidence type="ECO:0000256" key="5">
    <source>
        <dbReference type="SAM" id="SignalP"/>
    </source>
</evidence>
<dbReference type="Proteomes" id="UP000249493">
    <property type="component" value="Unassembled WGS sequence"/>
</dbReference>
<dbReference type="CDD" id="cd06342">
    <property type="entry name" value="PBP1_ABC_LIVBP-like"/>
    <property type="match status" value="1"/>
</dbReference>
<sequence length="372" mass="39672">MKTQKNFKFRSCWMLTVALASTAAVADIKIGVAGPHTGANAAFGEQMWRGATQAAADINSAGGINGEKIVLVKGDDACEPKQAVAAAKQLVNAEGVVGVIGHYCSSSTIPASKVYDEAQILAITPASSAPALTESGLSTMFRMCGRDDQQGEVAARYIVDTLKSKKVAVIHDKDTYGQGLADMTKNKLKAAGVDVVLYEGLTRGEKDFSSLVTKLRQVDPEVVYFGGCHPEAGPLVRQLREQGVKAKFISGDCVVTDQLVVTAGGPQYTKDLLMTFYADPRDSATGKDVVTKMRAAGFEPEGYTLFSYASMQAIAAAFTGAGTTDGDKASQWLKSHPVNTILGSKSWDSKGDLKDSPYVMYQWDANGHYRQL</sequence>
<feature type="chain" id="PRO_5016405581" evidence="5">
    <location>
        <begin position="27"/>
        <end position="372"/>
    </location>
</feature>
<evidence type="ECO:0000256" key="3">
    <source>
        <dbReference type="ARBA" id="ARBA00022729"/>
    </source>
</evidence>
<dbReference type="InterPro" id="IPR028082">
    <property type="entry name" value="Peripla_BP_I"/>
</dbReference>
<dbReference type="EMBL" id="QLIN01000023">
    <property type="protein sequence ID" value="RAI62566.1"/>
    <property type="molecule type" value="Genomic_DNA"/>
</dbReference>
<name>A0A327MJC6_PSEFL</name>
<evidence type="ECO:0000256" key="1">
    <source>
        <dbReference type="ARBA" id="ARBA00010062"/>
    </source>
</evidence>
<feature type="signal peptide" evidence="5">
    <location>
        <begin position="1"/>
        <end position="26"/>
    </location>
</feature>
<dbReference type="PANTHER" id="PTHR47151:SF2">
    <property type="entry name" value="AMINO ACID BINDING PROTEIN"/>
    <property type="match status" value="1"/>
</dbReference>
<accession>A0A327MJC6</accession>
<dbReference type="InterPro" id="IPR000709">
    <property type="entry name" value="Leu_Ile_Val-bd"/>
</dbReference>
<dbReference type="PRINTS" id="PR00337">
    <property type="entry name" value="LEUILEVALBP"/>
</dbReference>
<dbReference type="PANTHER" id="PTHR47151">
    <property type="entry name" value="LEU/ILE/VAL-BINDING ABC TRANSPORTER SUBUNIT"/>
    <property type="match status" value="1"/>
</dbReference>
<dbReference type="InterPro" id="IPR028081">
    <property type="entry name" value="Leu-bd"/>
</dbReference>
<dbReference type="Pfam" id="PF13458">
    <property type="entry name" value="Peripla_BP_6"/>
    <property type="match status" value="1"/>
</dbReference>
<evidence type="ECO:0000256" key="2">
    <source>
        <dbReference type="ARBA" id="ARBA00022448"/>
    </source>
</evidence>
<evidence type="ECO:0000313" key="8">
    <source>
        <dbReference type="Proteomes" id="UP000249493"/>
    </source>
</evidence>
<keyword evidence="3 5" id="KW-0732">Signal</keyword>
<keyword evidence="4" id="KW-0029">Amino-acid transport</keyword>
<dbReference type="AlphaFoldDB" id="A0A327MJC6"/>
<dbReference type="SUPFAM" id="SSF53822">
    <property type="entry name" value="Periplasmic binding protein-like I"/>
    <property type="match status" value="1"/>
</dbReference>
<feature type="domain" description="Leucine-binding protein" evidence="6">
    <location>
        <begin position="28"/>
        <end position="367"/>
    </location>
</feature>
<dbReference type="RefSeq" id="WP_111289245.1">
    <property type="nucleotide sequence ID" value="NZ_QLIN01000023.1"/>
</dbReference>
<evidence type="ECO:0000313" key="7">
    <source>
        <dbReference type="EMBL" id="RAI62566.1"/>
    </source>
</evidence>
<keyword evidence="2" id="KW-0813">Transport</keyword>
<reference evidence="7 8" key="1">
    <citation type="submission" date="2018-06" db="EMBL/GenBank/DDBJ databases">
        <authorList>
            <person name="Zhirakovskaya E."/>
        </authorList>
    </citation>
    <scope>NUCLEOTIDE SEQUENCE [LARGE SCALE GENOMIC DNA]</scope>
    <source>
        <strain evidence="7 8">LY3</strain>
    </source>
</reference>
<organism evidence="7 8">
    <name type="scientific">Pseudomonas fluorescens</name>
    <dbReference type="NCBI Taxonomy" id="294"/>
    <lineage>
        <taxon>Bacteria</taxon>
        <taxon>Pseudomonadati</taxon>
        <taxon>Pseudomonadota</taxon>
        <taxon>Gammaproteobacteria</taxon>
        <taxon>Pseudomonadales</taxon>
        <taxon>Pseudomonadaceae</taxon>
        <taxon>Pseudomonas</taxon>
    </lineage>
</organism>
<protein>
    <submittedName>
        <fullName evidence="7">Branched-chain amino acid ABC transporter substrate-binding protein</fullName>
    </submittedName>
</protein>
<comment type="caution">
    <text evidence="7">The sequence shown here is derived from an EMBL/GenBank/DDBJ whole genome shotgun (WGS) entry which is preliminary data.</text>
</comment>